<accession>A0A8S3IT63</accession>
<reference evidence="1" key="1">
    <citation type="submission" date="2021-02" db="EMBL/GenBank/DDBJ databases">
        <authorList>
            <person name="Nowell W R."/>
        </authorList>
    </citation>
    <scope>NUCLEOTIDE SEQUENCE</scope>
</reference>
<gene>
    <name evidence="1" type="ORF">SMN809_LOCUS76815</name>
</gene>
<dbReference type="Proteomes" id="UP000676336">
    <property type="component" value="Unassembled WGS sequence"/>
</dbReference>
<sequence>TSSITEPSIEWLEHRLNSLNQCLIHFEQAYQFIESYWKAYLPVKNSYDEHPFNDPRLVNENKELRISQSKYMQELQSLRQKYKEQSVYMDQVLSQLT</sequence>
<organism evidence="1 2">
    <name type="scientific">Rotaria magnacalcarata</name>
    <dbReference type="NCBI Taxonomy" id="392030"/>
    <lineage>
        <taxon>Eukaryota</taxon>
        <taxon>Metazoa</taxon>
        <taxon>Spiralia</taxon>
        <taxon>Gnathifera</taxon>
        <taxon>Rotifera</taxon>
        <taxon>Eurotatoria</taxon>
        <taxon>Bdelloidea</taxon>
        <taxon>Philodinida</taxon>
        <taxon>Philodinidae</taxon>
        <taxon>Rotaria</taxon>
    </lineage>
</organism>
<feature type="non-terminal residue" evidence="1">
    <location>
        <position position="97"/>
    </location>
</feature>
<dbReference type="AlphaFoldDB" id="A0A8S3IT63"/>
<proteinExistence type="predicted"/>
<feature type="non-terminal residue" evidence="1">
    <location>
        <position position="1"/>
    </location>
</feature>
<comment type="caution">
    <text evidence="1">The sequence shown here is derived from an EMBL/GenBank/DDBJ whole genome shotgun (WGS) entry which is preliminary data.</text>
</comment>
<dbReference type="EMBL" id="CAJOBI010335787">
    <property type="protein sequence ID" value="CAF5205629.1"/>
    <property type="molecule type" value="Genomic_DNA"/>
</dbReference>
<name>A0A8S3IT63_9BILA</name>
<evidence type="ECO:0000313" key="2">
    <source>
        <dbReference type="Proteomes" id="UP000676336"/>
    </source>
</evidence>
<evidence type="ECO:0000313" key="1">
    <source>
        <dbReference type="EMBL" id="CAF5205629.1"/>
    </source>
</evidence>
<protein>
    <submittedName>
        <fullName evidence="1">Uncharacterized protein</fullName>
    </submittedName>
</protein>